<dbReference type="Proteomes" id="UP000324222">
    <property type="component" value="Unassembled WGS sequence"/>
</dbReference>
<evidence type="ECO:0000313" key="3">
    <source>
        <dbReference type="Proteomes" id="UP000324222"/>
    </source>
</evidence>
<evidence type="ECO:0000256" key="1">
    <source>
        <dbReference type="SAM" id="MobiDB-lite"/>
    </source>
</evidence>
<feature type="compositionally biased region" description="Basic residues" evidence="1">
    <location>
        <begin position="1"/>
        <end position="10"/>
    </location>
</feature>
<dbReference type="AlphaFoldDB" id="A0A5B7K1W1"/>
<comment type="caution">
    <text evidence="2">The sequence shown here is derived from an EMBL/GenBank/DDBJ whole genome shotgun (WGS) entry which is preliminary data.</text>
</comment>
<feature type="region of interest" description="Disordered" evidence="1">
    <location>
        <begin position="1"/>
        <end position="24"/>
    </location>
</feature>
<name>A0A5B7K1W1_PORTR</name>
<organism evidence="2 3">
    <name type="scientific">Portunus trituberculatus</name>
    <name type="common">Swimming crab</name>
    <name type="synonym">Neptunus trituberculatus</name>
    <dbReference type="NCBI Taxonomy" id="210409"/>
    <lineage>
        <taxon>Eukaryota</taxon>
        <taxon>Metazoa</taxon>
        <taxon>Ecdysozoa</taxon>
        <taxon>Arthropoda</taxon>
        <taxon>Crustacea</taxon>
        <taxon>Multicrustacea</taxon>
        <taxon>Malacostraca</taxon>
        <taxon>Eumalacostraca</taxon>
        <taxon>Eucarida</taxon>
        <taxon>Decapoda</taxon>
        <taxon>Pleocyemata</taxon>
        <taxon>Brachyura</taxon>
        <taxon>Eubrachyura</taxon>
        <taxon>Portunoidea</taxon>
        <taxon>Portunidae</taxon>
        <taxon>Portuninae</taxon>
        <taxon>Portunus</taxon>
    </lineage>
</organism>
<dbReference type="EMBL" id="VSRR010125230">
    <property type="protein sequence ID" value="MPD00980.1"/>
    <property type="molecule type" value="Genomic_DNA"/>
</dbReference>
<gene>
    <name evidence="2" type="ORF">E2C01_096490</name>
</gene>
<keyword evidence="3" id="KW-1185">Reference proteome</keyword>
<reference evidence="2 3" key="1">
    <citation type="submission" date="2019-05" db="EMBL/GenBank/DDBJ databases">
        <title>Another draft genome of Portunus trituberculatus and its Hox gene families provides insights of decapod evolution.</title>
        <authorList>
            <person name="Jeong J.-H."/>
            <person name="Song I."/>
            <person name="Kim S."/>
            <person name="Choi T."/>
            <person name="Kim D."/>
            <person name="Ryu S."/>
            <person name="Kim W."/>
        </authorList>
    </citation>
    <scope>NUCLEOTIDE SEQUENCE [LARGE SCALE GENOMIC DNA]</scope>
    <source>
        <tissue evidence="2">Muscle</tissue>
    </source>
</reference>
<sequence>MGVRGRRKSWAGRTQQEGRHADSKIRRAVSMKTVAEDNKRCNTAVVGKRLKTIRGEEVIRRKALCLTTQGDSHNLPSKDNSFFTQNYMHLDAHTFSIQ</sequence>
<evidence type="ECO:0000313" key="2">
    <source>
        <dbReference type="EMBL" id="MPD00980.1"/>
    </source>
</evidence>
<proteinExistence type="predicted"/>
<accession>A0A5B7K1W1</accession>
<protein>
    <submittedName>
        <fullName evidence="2">Uncharacterized protein</fullName>
    </submittedName>
</protein>